<dbReference type="GO" id="GO:0016887">
    <property type="term" value="F:ATP hydrolysis activity"/>
    <property type="evidence" value="ECO:0007669"/>
    <property type="project" value="InterPro"/>
</dbReference>
<name>L0EWL7_LIBCB</name>
<dbReference type="eggNOG" id="COG5565">
    <property type="taxonomic scope" value="Bacteria"/>
</dbReference>
<evidence type="ECO:0000256" key="1">
    <source>
        <dbReference type="ARBA" id="ARBA00022612"/>
    </source>
</evidence>
<dbReference type="Proteomes" id="UP000010799">
    <property type="component" value="Chromosome"/>
</dbReference>
<evidence type="ECO:0000259" key="2">
    <source>
        <dbReference type="Pfam" id="PF17289"/>
    </source>
</evidence>
<evidence type="ECO:0000313" key="3">
    <source>
        <dbReference type="EMBL" id="AGA64776.1"/>
    </source>
</evidence>
<dbReference type="AlphaFoldDB" id="L0EWL7"/>
<keyword evidence="1" id="KW-1188">Viral release from host cell</keyword>
<organism evidence="3 4">
    <name type="scientific">Liberibacter crescens (strain BT-1)</name>
    <dbReference type="NCBI Taxonomy" id="1215343"/>
    <lineage>
        <taxon>Bacteria</taxon>
        <taxon>Pseudomonadati</taxon>
        <taxon>Pseudomonadota</taxon>
        <taxon>Alphaproteobacteria</taxon>
        <taxon>Hyphomicrobiales</taxon>
        <taxon>Rhizobiaceae</taxon>
        <taxon>Liberibacter</taxon>
    </lineage>
</organism>
<sequence>MKQRYHRRRLDFYRPYGPQEAFHQAGLRCRERLFMAGNQLGKTMAGAAEAAMHLTGLYPPWWKGHRFHRPVVMLAGSVSCELTRDGMQRLLLGPPLSLSGQGTGMIPSESLLEVTRRSAIAGACSSATIRHSSGGVSVLLFKTYEQGREKWQANTVDYVWFDEEPPEDVYFEGLTRVNATQGLVAVTLTPLKGLSSLINHYLHQSSPDRQVIRMTLDDALHYTPKERERIINSYPVHERDARIKGTPALGSGHIFPVAESDITVAPFPIPAHWPQIGGMDFGWHHPFAAVVLACDRDGDVFYVTRTYRCREQTPLFHAHALKSWGDWLPWSWPHDGLQHDKGSGKQLASQYRGQGLKMLDEHARFIDGTNGVEAGILEILDRMRTGRWKVFSSCPDWLEEFRLYHRRDGTVVKEHDDLLCASRYALMMQRFATVKPSDGTWKYYPRKVI</sequence>
<feature type="domain" description="Terminase large subunit gp17-like C-terminal" evidence="2">
    <location>
        <begin position="277"/>
        <end position="428"/>
    </location>
</feature>
<dbReference type="KEGG" id="lcc:B488_07840"/>
<dbReference type="InterPro" id="IPR044265">
    <property type="entry name" value="Terminase_large_su_BPP22"/>
</dbReference>
<accession>L0EWL7</accession>
<dbReference type="GO" id="GO:0004519">
    <property type="term" value="F:endonuclease activity"/>
    <property type="evidence" value="ECO:0007669"/>
    <property type="project" value="InterPro"/>
</dbReference>
<dbReference type="HOGENOM" id="CLU_048560_0_0_5"/>
<dbReference type="Pfam" id="PF17289">
    <property type="entry name" value="Terminase_6C"/>
    <property type="match status" value="1"/>
</dbReference>
<dbReference type="PATRIC" id="fig|1215343.11.peg.806"/>
<gene>
    <name evidence="3" type="ordered locus">B488_07840</name>
</gene>
<keyword evidence="4" id="KW-1185">Reference proteome</keyword>
<dbReference type="HAMAP" id="MF_04148">
    <property type="entry name" value="TERL_BPP22"/>
    <property type="match status" value="1"/>
</dbReference>
<dbReference type="STRING" id="1215343.B488_07840"/>
<evidence type="ECO:0000313" key="4">
    <source>
        <dbReference type="Proteomes" id="UP000010799"/>
    </source>
</evidence>
<dbReference type="Pfam" id="PF03237">
    <property type="entry name" value="Terminase_6N"/>
    <property type="match status" value="1"/>
</dbReference>
<protein>
    <submittedName>
        <fullName evidence="3">Putative DNA packaging protein gp2</fullName>
    </submittedName>
</protein>
<dbReference type="InterPro" id="IPR035421">
    <property type="entry name" value="Terminase_6C"/>
</dbReference>
<dbReference type="EMBL" id="CP003789">
    <property type="protein sequence ID" value="AGA64776.1"/>
    <property type="molecule type" value="Genomic_DNA"/>
</dbReference>
<reference evidence="3 4" key="1">
    <citation type="journal article" date="2012" name="Stand. Genomic Sci.">
        <title>Complete genome sequence of Liberibacter crescens BT-1.</title>
        <authorList>
            <person name="Leonard M.T."/>
            <person name="Fagen J.R."/>
            <person name="Davis-Richardson A.G."/>
            <person name="Davis M.J."/>
            <person name="Triplett E.W."/>
        </authorList>
    </citation>
    <scope>NUCLEOTIDE SEQUENCE [LARGE SCALE GENOMIC DNA]</scope>
    <source>
        <strain evidence="3 4">BT-1</strain>
    </source>
</reference>
<proteinExistence type="inferred from homology"/>
<dbReference type="Gene3D" id="3.30.420.280">
    <property type="match status" value="1"/>
</dbReference>